<organism evidence="2">
    <name type="scientific">marine metagenome</name>
    <dbReference type="NCBI Taxonomy" id="408172"/>
    <lineage>
        <taxon>unclassified sequences</taxon>
        <taxon>metagenomes</taxon>
        <taxon>ecological metagenomes</taxon>
    </lineage>
</organism>
<protein>
    <submittedName>
        <fullName evidence="2">Uncharacterized protein</fullName>
    </submittedName>
</protein>
<feature type="non-terminal residue" evidence="2">
    <location>
        <position position="31"/>
    </location>
</feature>
<name>A0A381NUA9_9ZZZZ</name>
<gene>
    <name evidence="2" type="ORF">METZ01_LOCUS11056</name>
</gene>
<keyword evidence="1" id="KW-0812">Transmembrane</keyword>
<reference evidence="2" key="1">
    <citation type="submission" date="2018-05" db="EMBL/GenBank/DDBJ databases">
        <authorList>
            <person name="Lanie J.A."/>
            <person name="Ng W.-L."/>
            <person name="Kazmierczak K.M."/>
            <person name="Andrzejewski T.M."/>
            <person name="Davidsen T.M."/>
            <person name="Wayne K.J."/>
            <person name="Tettelin H."/>
            <person name="Glass J.I."/>
            <person name="Rusch D."/>
            <person name="Podicherti R."/>
            <person name="Tsui H.-C.T."/>
            <person name="Winkler M.E."/>
        </authorList>
    </citation>
    <scope>NUCLEOTIDE SEQUENCE</scope>
</reference>
<proteinExistence type="predicted"/>
<accession>A0A381NUA9</accession>
<evidence type="ECO:0000313" key="2">
    <source>
        <dbReference type="EMBL" id="SUZ58202.1"/>
    </source>
</evidence>
<feature type="non-terminal residue" evidence="2">
    <location>
        <position position="1"/>
    </location>
</feature>
<keyword evidence="1" id="KW-1133">Transmembrane helix</keyword>
<dbReference type="AlphaFoldDB" id="A0A381NUA9"/>
<dbReference type="EMBL" id="UINC01000603">
    <property type="protein sequence ID" value="SUZ58202.1"/>
    <property type="molecule type" value="Genomic_DNA"/>
</dbReference>
<feature type="transmembrane region" description="Helical" evidence="1">
    <location>
        <begin position="7"/>
        <end position="26"/>
    </location>
</feature>
<evidence type="ECO:0000256" key="1">
    <source>
        <dbReference type="SAM" id="Phobius"/>
    </source>
</evidence>
<keyword evidence="1" id="KW-0472">Membrane</keyword>
<sequence length="31" mass="3523">RKVQKQSAVVLPIGMTSMFTSIMFYITTKCI</sequence>